<accession>A0A8T2KMZ9</accession>
<dbReference type="AlphaFoldDB" id="A0A8T2KMZ9"/>
<proteinExistence type="predicted"/>
<reference evidence="1 2" key="1">
    <citation type="submission" date="2021-07" db="EMBL/GenBank/DDBJ databases">
        <authorList>
            <person name="Imarazene B."/>
            <person name="Zahm M."/>
            <person name="Klopp C."/>
            <person name="Cabau C."/>
            <person name="Beille S."/>
            <person name="Jouanno E."/>
            <person name="Castinel A."/>
            <person name="Lluch J."/>
            <person name="Gil L."/>
            <person name="Kuchtly C."/>
            <person name="Lopez Roques C."/>
            <person name="Donnadieu C."/>
            <person name="Parrinello H."/>
            <person name="Journot L."/>
            <person name="Du K."/>
            <person name="Schartl M."/>
            <person name="Retaux S."/>
            <person name="Guiguen Y."/>
        </authorList>
    </citation>
    <scope>NUCLEOTIDE SEQUENCE [LARGE SCALE GENOMIC DNA]</scope>
    <source>
        <strain evidence="1">Pach_M1</strain>
        <tissue evidence="1">Testis</tissue>
    </source>
</reference>
<name>A0A8T2KMZ9_ASTMX</name>
<organism evidence="1 2">
    <name type="scientific">Astyanax mexicanus</name>
    <name type="common">Blind cave fish</name>
    <name type="synonym">Astyanax fasciatus mexicanus</name>
    <dbReference type="NCBI Taxonomy" id="7994"/>
    <lineage>
        <taxon>Eukaryota</taxon>
        <taxon>Metazoa</taxon>
        <taxon>Chordata</taxon>
        <taxon>Craniata</taxon>
        <taxon>Vertebrata</taxon>
        <taxon>Euteleostomi</taxon>
        <taxon>Actinopterygii</taxon>
        <taxon>Neopterygii</taxon>
        <taxon>Teleostei</taxon>
        <taxon>Ostariophysi</taxon>
        <taxon>Characiformes</taxon>
        <taxon>Characoidei</taxon>
        <taxon>Acestrorhamphidae</taxon>
        <taxon>Acestrorhamphinae</taxon>
        <taxon>Astyanax</taxon>
    </lineage>
</organism>
<dbReference type="EMBL" id="JAICCE010000024">
    <property type="protein sequence ID" value="KAG9260628.1"/>
    <property type="molecule type" value="Genomic_DNA"/>
</dbReference>
<dbReference type="Proteomes" id="UP000752171">
    <property type="component" value="Unassembled WGS sequence"/>
</dbReference>
<comment type="caution">
    <text evidence="1">The sequence shown here is derived from an EMBL/GenBank/DDBJ whole genome shotgun (WGS) entry which is preliminary data.</text>
</comment>
<evidence type="ECO:0000313" key="1">
    <source>
        <dbReference type="EMBL" id="KAG9260628.1"/>
    </source>
</evidence>
<evidence type="ECO:0000313" key="2">
    <source>
        <dbReference type="Proteomes" id="UP000752171"/>
    </source>
</evidence>
<sequence length="70" mass="7392">MKPHAGCLFPVLWRLGAFTPAYFNNKGSSTSSLSFSLSLSLFLSLFSCSGLQCENAVLGCRLGVEVCIGG</sequence>
<protein>
    <submittedName>
        <fullName evidence="1">Uncharacterized protein</fullName>
    </submittedName>
</protein>
<gene>
    <name evidence="1" type="ORF">AMEX_G26908</name>
</gene>